<dbReference type="EMBL" id="CP089984">
    <property type="protein sequence ID" value="WXB13877.1"/>
    <property type="molecule type" value="Genomic_DNA"/>
</dbReference>
<dbReference type="SUPFAM" id="SSF47240">
    <property type="entry name" value="Ferritin-like"/>
    <property type="match status" value="1"/>
</dbReference>
<keyword evidence="2" id="KW-1185">Reference proteome</keyword>
<dbReference type="RefSeq" id="WP_394823496.1">
    <property type="nucleotide sequence ID" value="NZ_CP089984.1"/>
</dbReference>
<dbReference type="Proteomes" id="UP001370348">
    <property type="component" value="Chromosome"/>
</dbReference>
<dbReference type="Gene3D" id="1.10.620.20">
    <property type="entry name" value="Ribonucleotide Reductase, subunit A"/>
    <property type="match status" value="1"/>
</dbReference>
<dbReference type="CDD" id="cd00657">
    <property type="entry name" value="Ferritin_like"/>
    <property type="match status" value="1"/>
</dbReference>
<evidence type="ECO:0000313" key="1">
    <source>
        <dbReference type="EMBL" id="WXB13877.1"/>
    </source>
</evidence>
<dbReference type="InterPro" id="IPR025859">
    <property type="entry name" value="AurF/CmlI"/>
</dbReference>
<proteinExistence type="predicted"/>
<protein>
    <submittedName>
        <fullName evidence="1">Ferritin-like domain-containing protein</fullName>
    </submittedName>
</protein>
<dbReference type="InterPro" id="IPR012348">
    <property type="entry name" value="RNR-like"/>
</dbReference>
<dbReference type="Pfam" id="PF11583">
    <property type="entry name" value="AurF"/>
    <property type="match status" value="1"/>
</dbReference>
<evidence type="ECO:0000313" key="2">
    <source>
        <dbReference type="Proteomes" id="UP001370348"/>
    </source>
</evidence>
<sequence length="352" mass="40667">MANVPSSADASFFTAPTVYARIAQESAKPAKEGPQGVEKVDVAFPMSYTWDYATSRLDLRVLYEKSKDLMWNGSTDLPWETPVDPESQYVPDNMNPLFGTPIWDKLDKKREVPTLRRHMASYMISNFLHGEQGALLATSQIVNCAPTSEAKFYAAAQVFDEARHVEVYDRYLREKYELVYPISPHLKKLLDTLLQDSRWDFKYLGMQIMVEGVALGAFGFIHQTTEEPLIRQITQMIMQDESRHVAFGVLALKDTYADMAPSELRDREDFVIEASRLLRDKFLGQEVWERLGLPQKECEEYSERSESMQFFRKLLFTKIVPNVKRLGLLTPYVRRGFEELEVIDYENWEPSA</sequence>
<organism evidence="1 2">
    <name type="scientific">Pendulispora albinea</name>
    <dbReference type="NCBI Taxonomy" id="2741071"/>
    <lineage>
        <taxon>Bacteria</taxon>
        <taxon>Pseudomonadati</taxon>
        <taxon>Myxococcota</taxon>
        <taxon>Myxococcia</taxon>
        <taxon>Myxococcales</taxon>
        <taxon>Sorangiineae</taxon>
        <taxon>Pendulisporaceae</taxon>
        <taxon>Pendulispora</taxon>
    </lineage>
</organism>
<dbReference type="InterPro" id="IPR009078">
    <property type="entry name" value="Ferritin-like_SF"/>
</dbReference>
<reference evidence="1 2" key="1">
    <citation type="submission" date="2021-12" db="EMBL/GenBank/DDBJ databases">
        <title>Discovery of the Pendulisporaceae a myxobacterial family with distinct sporulation behavior and unique specialized metabolism.</title>
        <authorList>
            <person name="Garcia R."/>
            <person name="Popoff A."/>
            <person name="Bader C.D."/>
            <person name="Loehr J."/>
            <person name="Walesch S."/>
            <person name="Walt C."/>
            <person name="Boldt J."/>
            <person name="Bunk B."/>
            <person name="Haeckl F.J.F.P.J."/>
            <person name="Gunesch A.P."/>
            <person name="Birkelbach J."/>
            <person name="Nuebel U."/>
            <person name="Pietschmann T."/>
            <person name="Bach T."/>
            <person name="Mueller R."/>
        </authorList>
    </citation>
    <scope>NUCLEOTIDE SEQUENCE [LARGE SCALE GENOMIC DNA]</scope>
    <source>
        <strain evidence="1 2">MSr11954</strain>
    </source>
</reference>
<gene>
    <name evidence="1" type="ORF">LZC94_39350</name>
</gene>
<name>A0ABZ2LSY3_9BACT</name>
<accession>A0ABZ2LSY3</accession>